<name>A0A2T4Z145_9HYPH</name>
<sequence>MVKFIVLRPDSAADRRQTMSTRIARTAFAALVLAAGFAAGANAAPAQSPAQSPGTRPVTYCGPCLCTATPPAMTVSGDWVPNGQVLGGSQVLKFRPAGEAVSTPTICQR</sequence>
<evidence type="ECO:0000313" key="3">
    <source>
        <dbReference type="Proteomes" id="UP000241808"/>
    </source>
</evidence>
<keyword evidence="3" id="KW-1185">Reference proteome</keyword>
<comment type="caution">
    <text evidence="2">The sequence shown here is derived from an EMBL/GenBank/DDBJ whole genome shotgun (WGS) entry which is preliminary data.</text>
</comment>
<evidence type="ECO:0000256" key="1">
    <source>
        <dbReference type="SAM" id="SignalP"/>
    </source>
</evidence>
<keyword evidence="1" id="KW-0732">Signal</keyword>
<dbReference type="EMBL" id="PZZL01000006">
    <property type="protein sequence ID" value="PTM53468.1"/>
    <property type="molecule type" value="Genomic_DNA"/>
</dbReference>
<organism evidence="2 3">
    <name type="scientific">Phreatobacter oligotrophus</name>
    <dbReference type="NCBI Taxonomy" id="1122261"/>
    <lineage>
        <taxon>Bacteria</taxon>
        <taxon>Pseudomonadati</taxon>
        <taxon>Pseudomonadota</taxon>
        <taxon>Alphaproteobacteria</taxon>
        <taxon>Hyphomicrobiales</taxon>
        <taxon>Phreatobacteraceae</taxon>
        <taxon>Phreatobacter</taxon>
    </lineage>
</organism>
<gene>
    <name evidence="2" type="ORF">C8P69_106122</name>
</gene>
<accession>A0A2T4Z145</accession>
<dbReference type="Proteomes" id="UP000241808">
    <property type="component" value="Unassembled WGS sequence"/>
</dbReference>
<proteinExistence type="predicted"/>
<protein>
    <submittedName>
        <fullName evidence="2">Uncharacterized protein</fullName>
    </submittedName>
</protein>
<dbReference type="AlphaFoldDB" id="A0A2T4Z145"/>
<evidence type="ECO:0000313" key="2">
    <source>
        <dbReference type="EMBL" id="PTM53468.1"/>
    </source>
</evidence>
<reference evidence="2 3" key="1">
    <citation type="submission" date="2018-04" db="EMBL/GenBank/DDBJ databases">
        <title>Genomic Encyclopedia of Archaeal and Bacterial Type Strains, Phase II (KMG-II): from individual species to whole genera.</title>
        <authorList>
            <person name="Goeker M."/>
        </authorList>
    </citation>
    <scope>NUCLEOTIDE SEQUENCE [LARGE SCALE GENOMIC DNA]</scope>
    <source>
        <strain evidence="2 3">DSM 25521</strain>
    </source>
</reference>
<feature type="signal peptide" evidence="1">
    <location>
        <begin position="1"/>
        <end position="43"/>
    </location>
</feature>
<feature type="chain" id="PRO_5015685592" evidence="1">
    <location>
        <begin position="44"/>
        <end position="109"/>
    </location>
</feature>